<evidence type="ECO:0000256" key="1">
    <source>
        <dbReference type="ARBA" id="ARBA00022574"/>
    </source>
</evidence>
<evidence type="ECO:0000256" key="2">
    <source>
        <dbReference type="ARBA" id="ARBA00022737"/>
    </source>
</evidence>
<gene>
    <name evidence="5" type="ORF">ABZ931_38280</name>
</gene>
<proteinExistence type="predicted"/>
<dbReference type="PANTHER" id="PTHR19879:SF9">
    <property type="entry name" value="TRANSCRIPTION INITIATION FACTOR TFIID SUBUNIT 5"/>
    <property type="match status" value="1"/>
</dbReference>
<dbReference type="CDD" id="cd00200">
    <property type="entry name" value="WD40"/>
    <property type="match status" value="1"/>
</dbReference>
<dbReference type="InterPro" id="IPR001680">
    <property type="entry name" value="WD40_rpt"/>
</dbReference>
<dbReference type="PROSITE" id="PS50082">
    <property type="entry name" value="WD_REPEATS_2"/>
    <property type="match status" value="5"/>
</dbReference>
<name>A0ABV3BD98_9ACTN</name>
<dbReference type="InterPro" id="IPR020472">
    <property type="entry name" value="WD40_PAC1"/>
</dbReference>
<dbReference type="EMBL" id="JBEYXT010000371">
    <property type="protein sequence ID" value="MEU6806776.1"/>
    <property type="molecule type" value="Genomic_DNA"/>
</dbReference>
<evidence type="ECO:0000256" key="3">
    <source>
        <dbReference type="PROSITE-ProRule" id="PRU00221"/>
    </source>
</evidence>
<evidence type="ECO:0000313" key="6">
    <source>
        <dbReference type="Proteomes" id="UP001551189"/>
    </source>
</evidence>
<dbReference type="PROSITE" id="PS00678">
    <property type="entry name" value="WD_REPEATS_1"/>
    <property type="match status" value="1"/>
</dbReference>
<feature type="repeat" description="WD" evidence="3">
    <location>
        <begin position="1"/>
        <end position="32"/>
    </location>
</feature>
<comment type="caution">
    <text evidence="5">The sequence shown here is derived from an EMBL/GenBank/DDBJ whole genome shotgun (WGS) entry which is preliminary data.</text>
</comment>
<dbReference type="InterPro" id="IPR019775">
    <property type="entry name" value="WD40_repeat_CS"/>
</dbReference>
<dbReference type="Gene3D" id="2.130.10.10">
    <property type="entry name" value="YVTN repeat-like/Quinoprotein amine dehydrogenase"/>
    <property type="match status" value="2"/>
</dbReference>
<dbReference type="Pfam" id="PF00400">
    <property type="entry name" value="WD40"/>
    <property type="match status" value="5"/>
</dbReference>
<feature type="repeat" description="WD" evidence="3">
    <location>
        <begin position="194"/>
        <end position="235"/>
    </location>
</feature>
<keyword evidence="2" id="KW-0677">Repeat</keyword>
<feature type="non-terminal residue" evidence="5">
    <location>
        <position position="321"/>
    </location>
</feature>
<organism evidence="5 6">
    <name type="scientific">Streptomyces neyagawaensis</name>
    <dbReference type="NCBI Taxonomy" id="42238"/>
    <lineage>
        <taxon>Bacteria</taxon>
        <taxon>Bacillati</taxon>
        <taxon>Actinomycetota</taxon>
        <taxon>Actinomycetes</taxon>
        <taxon>Kitasatosporales</taxon>
        <taxon>Streptomycetaceae</taxon>
        <taxon>Streptomyces</taxon>
    </lineage>
</organism>
<dbReference type="RefSeq" id="WP_359702633.1">
    <property type="nucleotide sequence ID" value="NZ_JBEYXT010000371.1"/>
</dbReference>
<dbReference type="SUPFAM" id="SSF50978">
    <property type="entry name" value="WD40 repeat-like"/>
    <property type="match status" value="1"/>
</dbReference>
<protein>
    <submittedName>
        <fullName evidence="5">WD40 repeat domain-containing protein</fullName>
    </submittedName>
</protein>
<evidence type="ECO:0000256" key="4">
    <source>
        <dbReference type="SAM" id="MobiDB-lite"/>
    </source>
</evidence>
<keyword evidence="1 3" id="KW-0853">WD repeat</keyword>
<reference evidence="5 6" key="1">
    <citation type="submission" date="2024-06" db="EMBL/GenBank/DDBJ databases">
        <title>The Natural Products Discovery Center: Release of the First 8490 Sequenced Strains for Exploring Actinobacteria Biosynthetic Diversity.</title>
        <authorList>
            <person name="Kalkreuter E."/>
            <person name="Kautsar S.A."/>
            <person name="Yang D."/>
            <person name="Bader C.D."/>
            <person name="Teijaro C.N."/>
            <person name="Fluegel L."/>
            <person name="Davis C.M."/>
            <person name="Simpson J.R."/>
            <person name="Lauterbach L."/>
            <person name="Steele A.D."/>
            <person name="Gui C."/>
            <person name="Meng S."/>
            <person name="Li G."/>
            <person name="Viehrig K."/>
            <person name="Ye F."/>
            <person name="Su P."/>
            <person name="Kiefer A.F."/>
            <person name="Nichols A."/>
            <person name="Cepeda A.J."/>
            <person name="Yan W."/>
            <person name="Fan B."/>
            <person name="Jiang Y."/>
            <person name="Adhikari A."/>
            <person name="Zheng C.-J."/>
            <person name="Schuster L."/>
            <person name="Cowan T.M."/>
            <person name="Smanski M.J."/>
            <person name="Chevrette M.G."/>
            <person name="De Carvalho L.P.S."/>
            <person name="Shen B."/>
        </authorList>
    </citation>
    <scope>NUCLEOTIDE SEQUENCE [LARGE SCALE GENOMIC DNA]</scope>
    <source>
        <strain evidence="5 6">NPDC046851</strain>
    </source>
</reference>
<evidence type="ECO:0000313" key="5">
    <source>
        <dbReference type="EMBL" id="MEU6806776.1"/>
    </source>
</evidence>
<feature type="repeat" description="WD" evidence="3">
    <location>
        <begin position="75"/>
        <end position="116"/>
    </location>
</feature>
<dbReference type="PROSITE" id="PS50294">
    <property type="entry name" value="WD_REPEATS_REGION"/>
    <property type="match status" value="5"/>
</dbReference>
<sequence>MAFSPDGTLVTTAGDDGWVRIWNAATGVLRHSLTDHVSGSRAVAFSPDGTLLATGGEDRRVRLWDPRTGAGLQTLSGHEGYVNTVAFSPDGTLLATAGYDRSVRLWNPATGAALRTLSGHEGYVNTMAFSPDGTLLAIAGHDKAVRLRNPATHTTGDEGTGVREVAVGSRLVSADDDGRVRIRNATTGAISHVLTDYARGVRTVAFKPDGTSLATVGEDGQMWLWDPDTALPAATFGTDSIRGIRAAAYSPDGTVLATSDAYRTLHLRDPATGAVWRTFTTDYRRSHTLAHPGRTQGRTPGPLHHHVEWPGQHQGAHVHLG</sequence>
<feature type="region of interest" description="Disordered" evidence="4">
    <location>
        <begin position="287"/>
        <end position="321"/>
    </location>
</feature>
<dbReference type="Proteomes" id="UP001551189">
    <property type="component" value="Unassembled WGS sequence"/>
</dbReference>
<dbReference type="PANTHER" id="PTHR19879">
    <property type="entry name" value="TRANSCRIPTION INITIATION FACTOR TFIID"/>
    <property type="match status" value="1"/>
</dbReference>
<dbReference type="InterPro" id="IPR036322">
    <property type="entry name" value="WD40_repeat_dom_sf"/>
</dbReference>
<dbReference type="PRINTS" id="PR00320">
    <property type="entry name" value="GPROTEINBRPT"/>
</dbReference>
<feature type="repeat" description="WD" evidence="3">
    <location>
        <begin position="117"/>
        <end position="147"/>
    </location>
</feature>
<keyword evidence="6" id="KW-1185">Reference proteome</keyword>
<dbReference type="SMART" id="SM00320">
    <property type="entry name" value="WD40"/>
    <property type="match status" value="5"/>
</dbReference>
<dbReference type="InterPro" id="IPR015943">
    <property type="entry name" value="WD40/YVTN_repeat-like_dom_sf"/>
</dbReference>
<feature type="repeat" description="WD" evidence="3">
    <location>
        <begin position="33"/>
        <end position="74"/>
    </location>
</feature>
<accession>A0ABV3BD98</accession>